<name>A0A819TN22_9BILA</name>
<gene>
    <name evidence="3" type="ORF">UXM345_LOCUS21633</name>
</gene>
<evidence type="ECO:0000259" key="2">
    <source>
        <dbReference type="Pfam" id="PF24892"/>
    </source>
</evidence>
<dbReference type="EMBL" id="CAJOBF010003420">
    <property type="protein sequence ID" value="CAF4090361.1"/>
    <property type="molecule type" value="Genomic_DNA"/>
</dbReference>
<dbReference type="InterPro" id="IPR013949">
    <property type="entry name" value="Utp6"/>
</dbReference>
<dbReference type="PANTHER" id="PTHR23271:SF1">
    <property type="entry name" value="U3 SMALL NUCLEOLAR RNA-ASSOCIATED PROTEIN 6 HOMOLOG"/>
    <property type="match status" value="1"/>
</dbReference>
<feature type="domain" description="U3 small nucleolar RNA-associated protein 6 homolog C-terminal" evidence="2">
    <location>
        <begin position="17"/>
        <end position="131"/>
    </location>
</feature>
<evidence type="ECO:0000313" key="3">
    <source>
        <dbReference type="EMBL" id="CAF4090361.1"/>
    </source>
</evidence>
<dbReference type="GO" id="GO:0032040">
    <property type="term" value="C:small-subunit processome"/>
    <property type="evidence" value="ECO:0007669"/>
    <property type="project" value="TreeGrafter"/>
</dbReference>
<dbReference type="AlphaFoldDB" id="A0A819TN22"/>
<sequence length="456" mass="52217">MQKNMIKKWTEVLYEQSQFKSFNLSVTLKLKSKYLQWVNQTKPIKEVRELFDKLSVRMPTSLPFYTDYVKIEQSSSNTDNKRVKTAFEHAITYFGKTSADLWLTYLNYLKQRQSLDFMTISRIHSRALHTLETMIVLIFQIFTWTNQNGLQSSSVNTAADDYASKLLHTIRLLESIEKRLATLELFTYVVKKKKPSKRNFYLSKIKWWIKTAFYDLDYLQDELRVLLQHQSIESTTDEEIHRGSPASRPMKPLIITRDLSQSKVFSAGYPSMRNEKVLHLSLYQHHLQNSLHQCNSDPNCGGIEVTTDVNWHNAYDVNGQTVMQLFAVGTATSPNSEWSFYNKPQPTVVNSIGDYAFGGEGIIHVTSYNCNSNPKNRVSGYCILTIPDALTQCNSDPNCGGIEVTTNVGWHNAYDVNGQTVVQLFAVDSATTPNSEWNCFNKHQRTVAKSVGNCVF</sequence>
<dbReference type="InterPro" id="IPR007304">
    <property type="entry name" value="TAP46-like"/>
</dbReference>
<comment type="similarity">
    <text evidence="1">Belongs to the UTP6 family.</text>
</comment>
<dbReference type="Proteomes" id="UP000663842">
    <property type="component" value="Unassembled WGS sequence"/>
</dbReference>
<dbReference type="PANTHER" id="PTHR23271">
    <property type="entry name" value="HEPATOCELLULAR CARCINOMA-ASSOCIATED ANTIGEN 66"/>
    <property type="match status" value="1"/>
</dbReference>
<dbReference type="SUPFAM" id="SSF48452">
    <property type="entry name" value="TPR-like"/>
    <property type="match status" value="1"/>
</dbReference>
<proteinExistence type="inferred from homology"/>
<dbReference type="GO" id="GO:0030515">
    <property type="term" value="F:snoRNA binding"/>
    <property type="evidence" value="ECO:0007669"/>
    <property type="project" value="InterPro"/>
</dbReference>
<comment type="caution">
    <text evidence="3">The sequence shown here is derived from an EMBL/GenBank/DDBJ whole genome shotgun (WGS) entry which is preliminary data.</text>
</comment>
<organism evidence="3 4">
    <name type="scientific">Rotaria magnacalcarata</name>
    <dbReference type="NCBI Taxonomy" id="392030"/>
    <lineage>
        <taxon>Eukaryota</taxon>
        <taxon>Metazoa</taxon>
        <taxon>Spiralia</taxon>
        <taxon>Gnathifera</taxon>
        <taxon>Rotifera</taxon>
        <taxon>Eurotatoria</taxon>
        <taxon>Bdelloidea</taxon>
        <taxon>Philodinida</taxon>
        <taxon>Philodinidae</taxon>
        <taxon>Rotaria</taxon>
    </lineage>
</organism>
<dbReference type="InterPro" id="IPR011990">
    <property type="entry name" value="TPR-like_helical_dom_sf"/>
</dbReference>
<dbReference type="SMART" id="SM00386">
    <property type="entry name" value="HAT"/>
    <property type="match status" value="2"/>
</dbReference>
<accession>A0A819TN22</accession>
<dbReference type="Pfam" id="PF04177">
    <property type="entry name" value="TAP42"/>
    <property type="match status" value="1"/>
</dbReference>
<dbReference type="GO" id="GO:0034388">
    <property type="term" value="C:Pwp2p-containing subcomplex of 90S preribosome"/>
    <property type="evidence" value="ECO:0007669"/>
    <property type="project" value="TreeGrafter"/>
</dbReference>
<evidence type="ECO:0000313" key="4">
    <source>
        <dbReference type="Proteomes" id="UP000663842"/>
    </source>
</evidence>
<evidence type="ECO:0000256" key="1">
    <source>
        <dbReference type="ARBA" id="ARBA00010734"/>
    </source>
</evidence>
<dbReference type="InterPro" id="IPR056907">
    <property type="entry name" value="UTP6_C"/>
</dbReference>
<dbReference type="GO" id="GO:0000462">
    <property type="term" value="P:maturation of SSU-rRNA from tricistronic rRNA transcript (SSU-rRNA, 5.8S rRNA, LSU-rRNA)"/>
    <property type="evidence" value="ECO:0007669"/>
    <property type="project" value="InterPro"/>
</dbReference>
<dbReference type="Gene3D" id="1.25.40.10">
    <property type="entry name" value="Tetratricopeptide repeat domain"/>
    <property type="match status" value="1"/>
</dbReference>
<protein>
    <recommendedName>
        <fullName evidence="2">U3 small nucleolar RNA-associated protein 6 homolog C-terminal domain-containing protein</fullName>
    </recommendedName>
</protein>
<reference evidence="3" key="1">
    <citation type="submission" date="2021-02" db="EMBL/GenBank/DDBJ databases">
        <authorList>
            <person name="Nowell W R."/>
        </authorList>
    </citation>
    <scope>NUCLEOTIDE SEQUENCE</scope>
</reference>
<dbReference type="InterPro" id="IPR003107">
    <property type="entry name" value="HAT"/>
</dbReference>
<dbReference type="GO" id="GO:0009966">
    <property type="term" value="P:regulation of signal transduction"/>
    <property type="evidence" value="ECO:0007669"/>
    <property type="project" value="InterPro"/>
</dbReference>
<dbReference type="Pfam" id="PF24892">
    <property type="entry name" value="UTP6_C"/>
    <property type="match status" value="1"/>
</dbReference>